<name>A0A8I1Y5V3_BRAEL</name>
<sequence length="183" mass="19474">MSVTLSIRTPEVVPPRTPSLAAIVYPQNKYPAAAFEALVASCRRNRLSLAGVLQHPVDAASERRCDVLLEDLSTGRRTSIYEDRGAGASGCRLDESALAEVAARIEGSLGDAPDVLVLNKFGKAECGGGGLLDLIAKAMECNITVVIGVPQSNLFAWRVFAGEFGTELSADSGEIERWVEGLR</sequence>
<protein>
    <recommendedName>
        <fullName evidence="3">DUF2478 domain-containing protein</fullName>
    </recommendedName>
</protein>
<dbReference type="AlphaFoldDB" id="A0A8I1Y5V3"/>
<evidence type="ECO:0000313" key="1">
    <source>
        <dbReference type="EMBL" id="MBP1293971.1"/>
    </source>
</evidence>
<dbReference type="Pfam" id="PF10649">
    <property type="entry name" value="DUF2478"/>
    <property type="match status" value="1"/>
</dbReference>
<dbReference type="Proteomes" id="UP000673383">
    <property type="component" value="Unassembled WGS sequence"/>
</dbReference>
<comment type="caution">
    <text evidence="1">The sequence shown here is derived from an EMBL/GenBank/DDBJ whole genome shotgun (WGS) entry which is preliminary data.</text>
</comment>
<organism evidence="1 2">
    <name type="scientific">Bradyrhizobium elkanii</name>
    <dbReference type="NCBI Taxonomy" id="29448"/>
    <lineage>
        <taxon>Bacteria</taxon>
        <taxon>Pseudomonadati</taxon>
        <taxon>Pseudomonadota</taxon>
        <taxon>Alphaproteobacteria</taxon>
        <taxon>Hyphomicrobiales</taxon>
        <taxon>Nitrobacteraceae</taxon>
        <taxon>Bradyrhizobium</taxon>
    </lineage>
</organism>
<dbReference type="InterPro" id="IPR018912">
    <property type="entry name" value="DUF2478"/>
</dbReference>
<dbReference type="EMBL" id="JAFICZ010000001">
    <property type="protein sequence ID" value="MBP1293971.1"/>
    <property type="molecule type" value="Genomic_DNA"/>
</dbReference>
<accession>A0A8I1Y5V3</accession>
<evidence type="ECO:0000313" key="2">
    <source>
        <dbReference type="Proteomes" id="UP000673383"/>
    </source>
</evidence>
<reference evidence="1" key="1">
    <citation type="submission" date="2021-02" db="EMBL/GenBank/DDBJ databases">
        <title>Genomic Encyclopedia of Type Strains, Phase IV (KMG-V): Genome sequencing to study the core and pangenomes of soil and plant-associated prokaryotes.</title>
        <authorList>
            <person name="Whitman W."/>
        </authorList>
    </citation>
    <scope>NUCLEOTIDE SEQUENCE</scope>
    <source>
        <strain evidence="1">USDA 406</strain>
    </source>
</reference>
<dbReference type="RefSeq" id="WP_172646830.1">
    <property type="nucleotide sequence ID" value="NZ_JAFICZ010000001.1"/>
</dbReference>
<gene>
    <name evidence="1" type="ORF">JOH49_003724</name>
</gene>
<proteinExistence type="predicted"/>
<evidence type="ECO:0008006" key="3">
    <source>
        <dbReference type="Google" id="ProtNLM"/>
    </source>
</evidence>